<dbReference type="PANTHER" id="PTHR10039:SF17">
    <property type="entry name" value="FUNGAL STAND N-TERMINAL GOODBYE DOMAIN-CONTAINING PROTEIN-RELATED"/>
    <property type="match status" value="1"/>
</dbReference>
<evidence type="ECO:0000256" key="1">
    <source>
        <dbReference type="ARBA" id="ARBA00022737"/>
    </source>
</evidence>
<name>A0A8H6YY08_9AGAR</name>
<proteinExistence type="predicted"/>
<dbReference type="Gene3D" id="3.40.50.300">
    <property type="entry name" value="P-loop containing nucleotide triphosphate hydrolases"/>
    <property type="match status" value="1"/>
</dbReference>
<sequence>MPPMYSSSGFNDNSRKEQRANFNVNNHIYGGVGGHGGWGGAEGQGGSGGAGEGPTVNYYIDAEEGNINHIHRHGEPGLHILQRAAARDSFHDSAERYPLPKCHPETRTEMLEDLMEWTSGDKSDSSVLWLHGPAGAGKSAIAQSLCQQLDAQGRLGASFFFKRKHSSRGNAKQLFPTLAYQLAILLPELSHAISQKVEENPSLFDRSLSTQLRKLILEPCRQCIRGRTLIIVIDGLDECESHEIQQEILRLIGVAIHEGPLPLRFFVGSRPEPHIHEIFMGMLKAIHRPVNIEQSFEDVRKYLLDEFARIHGEHRETMAMIPKPWPSPKIISNLVKKSSGYFIYASTVIKFIDDKNYRPTERLKVIVGVEEPYSGSPFVALDELYIQILSAVPDRPRLLKILTVIAAKLELPFGYTDELLDLEPGDVQLALRGLQSVIHVEKNCADKLSLSPQIVVHHASFYDFLQDRTRAGIFYVGDGPHLTDVCGHVLKAFSYTYDDPSLNRRGPISR</sequence>
<dbReference type="EMBL" id="JACAZI010000002">
    <property type="protein sequence ID" value="KAF7369150.1"/>
    <property type="molecule type" value="Genomic_DNA"/>
</dbReference>
<gene>
    <name evidence="3" type="ORF">MVEN_00242200</name>
</gene>
<dbReference type="InterPro" id="IPR007111">
    <property type="entry name" value="NACHT_NTPase"/>
</dbReference>
<protein>
    <submittedName>
        <fullName evidence="3">NACHT domain-containing protein</fullName>
    </submittedName>
</protein>
<dbReference type="Proteomes" id="UP000620124">
    <property type="component" value="Unassembled WGS sequence"/>
</dbReference>
<dbReference type="InterPro" id="IPR056884">
    <property type="entry name" value="NPHP3-like_N"/>
</dbReference>
<keyword evidence="4" id="KW-1185">Reference proteome</keyword>
<keyword evidence="1" id="KW-0677">Repeat</keyword>
<organism evidence="3 4">
    <name type="scientific">Mycena venus</name>
    <dbReference type="NCBI Taxonomy" id="2733690"/>
    <lineage>
        <taxon>Eukaryota</taxon>
        <taxon>Fungi</taxon>
        <taxon>Dikarya</taxon>
        <taxon>Basidiomycota</taxon>
        <taxon>Agaricomycotina</taxon>
        <taxon>Agaricomycetes</taxon>
        <taxon>Agaricomycetidae</taxon>
        <taxon>Agaricales</taxon>
        <taxon>Marasmiineae</taxon>
        <taxon>Mycenaceae</taxon>
        <taxon>Mycena</taxon>
    </lineage>
</organism>
<dbReference type="PROSITE" id="PS50837">
    <property type="entry name" value="NACHT"/>
    <property type="match status" value="1"/>
</dbReference>
<dbReference type="OrthoDB" id="3014077at2759"/>
<feature type="domain" description="NACHT" evidence="2">
    <location>
        <begin position="126"/>
        <end position="271"/>
    </location>
</feature>
<comment type="caution">
    <text evidence="3">The sequence shown here is derived from an EMBL/GenBank/DDBJ whole genome shotgun (WGS) entry which is preliminary data.</text>
</comment>
<dbReference type="SUPFAM" id="SSF52540">
    <property type="entry name" value="P-loop containing nucleoside triphosphate hydrolases"/>
    <property type="match status" value="1"/>
</dbReference>
<evidence type="ECO:0000259" key="2">
    <source>
        <dbReference type="PROSITE" id="PS50837"/>
    </source>
</evidence>
<reference evidence="3" key="1">
    <citation type="submission" date="2020-05" db="EMBL/GenBank/DDBJ databases">
        <title>Mycena genomes resolve the evolution of fungal bioluminescence.</title>
        <authorList>
            <person name="Tsai I.J."/>
        </authorList>
    </citation>
    <scope>NUCLEOTIDE SEQUENCE</scope>
    <source>
        <strain evidence="3">CCC161011</strain>
    </source>
</reference>
<accession>A0A8H6YY08</accession>
<dbReference type="PANTHER" id="PTHR10039">
    <property type="entry name" value="AMELOGENIN"/>
    <property type="match status" value="1"/>
</dbReference>
<dbReference type="InterPro" id="IPR027417">
    <property type="entry name" value="P-loop_NTPase"/>
</dbReference>
<evidence type="ECO:0000313" key="3">
    <source>
        <dbReference type="EMBL" id="KAF7369150.1"/>
    </source>
</evidence>
<dbReference type="AlphaFoldDB" id="A0A8H6YY08"/>
<evidence type="ECO:0000313" key="4">
    <source>
        <dbReference type="Proteomes" id="UP000620124"/>
    </source>
</evidence>
<dbReference type="Pfam" id="PF24883">
    <property type="entry name" value="NPHP3_N"/>
    <property type="match status" value="1"/>
</dbReference>